<name>A0A2P5B612_TREOI</name>
<dbReference type="EMBL" id="JXTC01000598">
    <property type="protein sequence ID" value="PON44227.1"/>
    <property type="molecule type" value="Genomic_DNA"/>
</dbReference>
<dbReference type="AlphaFoldDB" id="A0A2P5B612"/>
<evidence type="ECO:0000313" key="2">
    <source>
        <dbReference type="EMBL" id="PON44227.1"/>
    </source>
</evidence>
<comment type="caution">
    <text evidence="2">The sequence shown here is derived from an EMBL/GenBank/DDBJ whole genome shotgun (WGS) entry which is preliminary data.</text>
</comment>
<gene>
    <name evidence="2" type="ORF">TorRG33x02_331310</name>
</gene>
<feature type="region of interest" description="Disordered" evidence="1">
    <location>
        <begin position="17"/>
        <end position="43"/>
    </location>
</feature>
<dbReference type="Proteomes" id="UP000237000">
    <property type="component" value="Unassembled WGS sequence"/>
</dbReference>
<keyword evidence="3" id="KW-1185">Reference proteome</keyword>
<evidence type="ECO:0000256" key="1">
    <source>
        <dbReference type="SAM" id="MobiDB-lite"/>
    </source>
</evidence>
<accession>A0A2P5B612</accession>
<proteinExistence type="predicted"/>
<reference evidence="3" key="1">
    <citation type="submission" date="2016-06" db="EMBL/GenBank/DDBJ databases">
        <title>Parallel loss of symbiosis genes in relatives of nitrogen-fixing non-legume Parasponia.</title>
        <authorList>
            <person name="Van Velzen R."/>
            <person name="Holmer R."/>
            <person name="Bu F."/>
            <person name="Rutten L."/>
            <person name="Van Zeijl A."/>
            <person name="Liu W."/>
            <person name="Santuari L."/>
            <person name="Cao Q."/>
            <person name="Sharma T."/>
            <person name="Shen D."/>
            <person name="Roswanjaya Y."/>
            <person name="Wardhani T."/>
            <person name="Kalhor M.S."/>
            <person name="Jansen J."/>
            <person name="Van den Hoogen J."/>
            <person name="Gungor B."/>
            <person name="Hartog M."/>
            <person name="Hontelez J."/>
            <person name="Verver J."/>
            <person name="Yang W.-C."/>
            <person name="Schijlen E."/>
            <person name="Repin R."/>
            <person name="Schilthuizen M."/>
            <person name="Schranz E."/>
            <person name="Heidstra R."/>
            <person name="Miyata K."/>
            <person name="Fedorova E."/>
            <person name="Kohlen W."/>
            <person name="Bisseling T."/>
            <person name="Smit S."/>
            <person name="Geurts R."/>
        </authorList>
    </citation>
    <scope>NUCLEOTIDE SEQUENCE [LARGE SCALE GENOMIC DNA]</scope>
    <source>
        <strain evidence="3">cv. RG33-2</strain>
    </source>
</reference>
<sequence length="125" mass="13895">MSSNEYYTPNRTCPIQFGTPADVGKRSVTPASSRSRRLRGGTSKGCQNCVILEGMLEAERKARRKSCKNCHEAREQCLDIGTILYKMAQILQQATDQLRSIEGLVDAAIDVNVGESYVLEIIRID</sequence>
<organism evidence="2 3">
    <name type="scientific">Trema orientale</name>
    <name type="common">Charcoal tree</name>
    <name type="synonym">Celtis orientalis</name>
    <dbReference type="NCBI Taxonomy" id="63057"/>
    <lineage>
        <taxon>Eukaryota</taxon>
        <taxon>Viridiplantae</taxon>
        <taxon>Streptophyta</taxon>
        <taxon>Embryophyta</taxon>
        <taxon>Tracheophyta</taxon>
        <taxon>Spermatophyta</taxon>
        <taxon>Magnoliopsida</taxon>
        <taxon>eudicotyledons</taxon>
        <taxon>Gunneridae</taxon>
        <taxon>Pentapetalae</taxon>
        <taxon>rosids</taxon>
        <taxon>fabids</taxon>
        <taxon>Rosales</taxon>
        <taxon>Cannabaceae</taxon>
        <taxon>Trema</taxon>
    </lineage>
</organism>
<evidence type="ECO:0000313" key="3">
    <source>
        <dbReference type="Proteomes" id="UP000237000"/>
    </source>
</evidence>
<protein>
    <submittedName>
        <fullName evidence="2">Uncharacterized protein</fullName>
    </submittedName>
</protein>
<dbReference type="InParanoid" id="A0A2P5B612"/>